<accession>A0A7J0GRM9</accession>
<reference evidence="1 2" key="1">
    <citation type="submission" date="2019-07" db="EMBL/GenBank/DDBJ databases">
        <title>De Novo Assembly of kiwifruit Actinidia rufa.</title>
        <authorList>
            <person name="Sugita-Konishi S."/>
            <person name="Sato K."/>
            <person name="Mori E."/>
            <person name="Abe Y."/>
            <person name="Kisaki G."/>
            <person name="Hamano K."/>
            <person name="Suezawa K."/>
            <person name="Otani M."/>
            <person name="Fukuda T."/>
            <person name="Manabe T."/>
            <person name="Gomi K."/>
            <person name="Tabuchi M."/>
            <person name="Akimitsu K."/>
            <person name="Kataoka I."/>
        </authorList>
    </citation>
    <scope>NUCLEOTIDE SEQUENCE [LARGE SCALE GENOMIC DNA]</scope>
    <source>
        <strain evidence="2">cv. Fuchu</strain>
    </source>
</reference>
<evidence type="ECO:0000313" key="2">
    <source>
        <dbReference type="Proteomes" id="UP000585474"/>
    </source>
</evidence>
<dbReference type="EMBL" id="BJWL01000023">
    <property type="protein sequence ID" value="GFZ13439.1"/>
    <property type="molecule type" value="Genomic_DNA"/>
</dbReference>
<protein>
    <submittedName>
        <fullName evidence="1">Uncharacterized protein</fullName>
    </submittedName>
</protein>
<evidence type="ECO:0000313" key="1">
    <source>
        <dbReference type="EMBL" id="GFZ13439.1"/>
    </source>
</evidence>
<gene>
    <name evidence="1" type="ORF">Acr_23g0018240</name>
</gene>
<sequence>MLSIGSYGKWAGCGNLWEGVGLRFHSGGNGSYWPRINWWVSIGSSSPECTVLAFGWRRGGFVVLSSFSGRDDGRLCSSDNVLLWRFAPLSSRRLRGAPSASGLLGDPSRKCPFLPMPEVKAPCFLTSVAREDVVGSRVISRG</sequence>
<keyword evidence="2" id="KW-1185">Reference proteome</keyword>
<comment type="caution">
    <text evidence="1">The sequence shown here is derived from an EMBL/GenBank/DDBJ whole genome shotgun (WGS) entry which is preliminary data.</text>
</comment>
<dbReference type="AlphaFoldDB" id="A0A7J0GRM9"/>
<organism evidence="1 2">
    <name type="scientific">Actinidia rufa</name>
    <dbReference type="NCBI Taxonomy" id="165716"/>
    <lineage>
        <taxon>Eukaryota</taxon>
        <taxon>Viridiplantae</taxon>
        <taxon>Streptophyta</taxon>
        <taxon>Embryophyta</taxon>
        <taxon>Tracheophyta</taxon>
        <taxon>Spermatophyta</taxon>
        <taxon>Magnoliopsida</taxon>
        <taxon>eudicotyledons</taxon>
        <taxon>Gunneridae</taxon>
        <taxon>Pentapetalae</taxon>
        <taxon>asterids</taxon>
        <taxon>Ericales</taxon>
        <taxon>Actinidiaceae</taxon>
        <taxon>Actinidia</taxon>
    </lineage>
</organism>
<name>A0A7J0GRM9_9ERIC</name>
<dbReference type="Proteomes" id="UP000585474">
    <property type="component" value="Unassembled WGS sequence"/>
</dbReference>
<proteinExistence type="predicted"/>